<sequence>MDDTDLYGGLAGAPLPVERFDLGRGITLSATYAHLMAPFMMAFKRPERGQPHPGPWRAASGGFGFDILGQIHVPAGFTVPNWFDRLNTVWWFVALMRFRASPYIVVPVVADGPFSADGSEGVRFLPMEVESKLLLLEKDAPREIRVEDLEWVKENWWDAGRLMHESEEFNLLFQACAQCVFTRNPALALLQLWGSLEGMFSPAKTELKFRVSANISCFLEASGQARLELQKRIGKLYDARSMAAHGASKISPNALGDTYALVKRIITAIIETSKVPSRDDLEAAMFGS</sequence>
<proteinExistence type="predicted"/>
<reference evidence="2" key="1">
    <citation type="submission" date="2019-08" db="EMBL/GenBank/DDBJ databases">
        <title>Limnoglobus roseus gen. nov., sp. nov., a novel freshwater planctomycete with a giant genome from the family Gemmataceae.</title>
        <authorList>
            <person name="Kulichevskaya I.S."/>
            <person name="Naumoff D.G."/>
            <person name="Miroshnikov K."/>
            <person name="Ivanova A."/>
            <person name="Philippov D.A."/>
            <person name="Hakobyan A."/>
            <person name="Rijpstra I.C."/>
            <person name="Sinninghe Damste J.S."/>
            <person name="Liesack W."/>
            <person name="Dedysh S.N."/>
        </authorList>
    </citation>
    <scope>NUCLEOTIDE SEQUENCE [LARGE SCALE GENOMIC DNA]</scope>
    <source>
        <strain evidence="2">PX52</strain>
    </source>
</reference>
<organism evidence="1 2">
    <name type="scientific">Limnoglobus roseus</name>
    <dbReference type="NCBI Taxonomy" id="2598579"/>
    <lineage>
        <taxon>Bacteria</taxon>
        <taxon>Pseudomonadati</taxon>
        <taxon>Planctomycetota</taxon>
        <taxon>Planctomycetia</taxon>
        <taxon>Gemmatales</taxon>
        <taxon>Gemmataceae</taxon>
        <taxon>Limnoglobus</taxon>
    </lineage>
</organism>
<evidence type="ECO:0000313" key="1">
    <source>
        <dbReference type="EMBL" id="QEL14828.1"/>
    </source>
</evidence>
<dbReference type="OrthoDB" id="7062109at2"/>
<gene>
    <name evidence="1" type="ORF">PX52LOC_01726</name>
</gene>
<dbReference type="EMBL" id="CP042425">
    <property type="protein sequence ID" value="QEL14828.1"/>
    <property type="molecule type" value="Genomic_DNA"/>
</dbReference>
<dbReference type="KEGG" id="lrs:PX52LOC_01726"/>
<dbReference type="RefSeq" id="WP_149109690.1">
    <property type="nucleotide sequence ID" value="NZ_CP042425.1"/>
</dbReference>
<evidence type="ECO:0000313" key="2">
    <source>
        <dbReference type="Proteomes" id="UP000324974"/>
    </source>
</evidence>
<accession>A0A5C1ACQ8</accession>
<dbReference type="Proteomes" id="UP000324974">
    <property type="component" value="Chromosome"/>
</dbReference>
<dbReference type="AlphaFoldDB" id="A0A5C1ACQ8"/>
<name>A0A5C1ACQ8_9BACT</name>
<keyword evidence="2" id="KW-1185">Reference proteome</keyword>
<protein>
    <submittedName>
        <fullName evidence="1">Uncharacterized protein</fullName>
    </submittedName>
</protein>